<sequence>MTYEHVTELFIDGKRQGSTSGEIRNVLHPADGHLVATFHEAGAADTVAAIDVARHTFDSGHWGSFTGEQRGKILERVADILERDKELFAKAESEDTAKRLVEAQYDIADVISVFKYFSTLAPVNHEREIDPGRENVRSTMTSEPIGVVAMITPWNYPLLQASWKMAPAIAAGCTFVIKPSELTPTTTSMMMDVFSEAGLPAGVANLVLGSGAVAGGPLSTHPGVDMVSFTGSLTTGKRLMINAAETVKRVALELGGKNPNIIFADADLDAAIDNALTAVFLHSGQVCSAGARLLVERKIHKQVVTEIARRADLIRLGGATDPDAETGSLISAAHRDKVERYVADALAEGAILRAGGMRPEGAQFDNGFFYRPTVLDNCTTEMHCVQDESFGPILTVEVFDSEDEAIKLGNDTIFGLAGAVWTTDSDKAQRVARQLRHGTIWINDYHPYVAQAEWGGFKQSGNGRELGEAGLAEYLEHKHIWQNLAPAPSEWFIPTKGKVDV</sequence>
<dbReference type="Gene3D" id="3.40.309.10">
    <property type="entry name" value="Aldehyde Dehydrogenase, Chain A, domain 2"/>
    <property type="match status" value="1"/>
</dbReference>
<dbReference type="GO" id="GO:0016620">
    <property type="term" value="F:oxidoreductase activity, acting on the aldehyde or oxo group of donors, NAD or NADP as acceptor"/>
    <property type="evidence" value="ECO:0007669"/>
    <property type="project" value="InterPro"/>
</dbReference>
<evidence type="ECO:0000256" key="2">
    <source>
        <dbReference type="ARBA" id="ARBA00023002"/>
    </source>
</evidence>
<dbReference type="InterPro" id="IPR016161">
    <property type="entry name" value="Ald_DH/histidinol_DH"/>
</dbReference>
<evidence type="ECO:0000256" key="4">
    <source>
        <dbReference type="ARBA" id="ARBA00037921"/>
    </source>
</evidence>
<keyword evidence="3" id="KW-0520">NAD</keyword>
<feature type="domain" description="Aldehyde dehydrogenase" evidence="5">
    <location>
        <begin position="23"/>
        <end position="480"/>
    </location>
</feature>
<dbReference type="Pfam" id="PF00171">
    <property type="entry name" value="Aldedh"/>
    <property type="match status" value="1"/>
</dbReference>
<evidence type="ECO:0000256" key="3">
    <source>
        <dbReference type="ARBA" id="ARBA00023027"/>
    </source>
</evidence>
<dbReference type="FunFam" id="3.40.605.10:FF:000007">
    <property type="entry name" value="NAD/NADP-dependent betaine aldehyde dehydrogenase"/>
    <property type="match status" value="1"/>
</dbReference>
<dbReference type="InterPro" id="IPR029510">
    <property type="entry name" value="Ald_DH_CS_GLU"/>
</dbReference>
<dbReference type="PROSITE" id="PS00070">
    <property type="entry name" value="ALDEHYDE_DEHYDR_CYS"/>
    <property type="match status" value="1"/>
</dbReference>
<evidence type="ECO:0000313" key="6">
    <source>
        <dbReference type="EMBL" id="KGA19319.1"/>
    </source>
</evidence>
<evidence type="ECO:0000259" key="5">
    <source>
        <dbReference type="Pfam" id="PF00171"/>
    </source>
</evidence>
<keyword evidence="2" id="KW-0560">Oxidoreductase</keyword>
<evidence type="ECO:0000256" key="1">
    <source>
        <dbReference type="ARBA" id="ARBA00009986"/>
    </source>
</evidence>
<dbReference type="InterPro" id="IPR015590">
    <property type="entry name" value="Aldehyde_DH_dom"/>
</dbReference>
<dbReference type="PANTHER" id="PTHR43860">
    <property type="entry name" value="BETAINE ALDEHYDE DEHYDROGENASE"/>
    <property type="match status" value="1"/>
</dbReference>
<name>A0A094QAZ9_9ZZZZ</name>
<accession>A0A094QAZ9</accession>
<dbReference type="SUPFAM" id="SSF53720">
    <property type="entry name" value="ALDH-like"/>
    <property type="match status" value="1"/>
</dbReference>
<dbReference type="InterPro" id="IPR016163">
    <property type="entry name" value="Ald_DH_C"/>
</dbReference>
<gene>
    <name evidence="6" type="ORF">GM51_6850</name>
</gene>
<proteinExistence type="inferred from homology"/>
<dbReference type="PANTHER" id="PTHR43860:SF2">
    <property type="entry name" value="BETAINE ALDEHYDE DEHYDROGENASE-RELATED"/>
    <property type="match status" value="1"/>
</dbReference>
<reference evidence="6" key="1">
    <citation type="submission" date="2014-06" db="EMBL/GenBank/DDBJ databases">
        <title>Key roles for freshwater Actinobacteria revealed by deep metagenomic sequencing.</title>
        <authorList>
            <person name="Ghai R."/>
            <person name="Mizuno C.M."/>
            <person name="Picazo A."/>
            <person name="Camacho A."/>
            <person name="Rodriguez-Valera F."/>
        </authorList>
    </citation>
    <scope>NUCLEOTIDE SEQUENCE</scope>
</reference>
<dbReference type="Gene3D" id="3.40.605.10">
    <property type="entry name" value="Aldehyde Dehydrogenase, Chain A, domain 1"/>
    <property type="match status" value="1"/>
</dbReference>
<protein>
    <submittedName>
        <fullName evidence="6">GbsA protein</fullName>
    </submittedName>
</protein>
<dbReference type="InterPro" id="IPR016160">
    <property type="entry name" value="Ald_DH_CS_CYS"/>
</dbReference>
<dbReference type="InterPro" id="IPR016162">
    <property type="entry name" value="Ald_DH_N"/>
</dbReference>
<comment type="caution">
    <text evidence="6">The sequence shown here is derived from an EMBL/GenBank/DDBJ whole genome shotgun (WGS) entry which is preliminary data.</text>
</comment>
<dbReference type="EMBL" id="JNSL01000032">
    <property type="protein sequence ID" value="KGA19319.1"/>
    <property type="molecule type" value="Genomic_DNA"/>
</dbReference>
<dbReference type="PROSITE" id="PS00687">
    <property type="entry name" value="ALDEHYDE_DEHYDR_GLU"/>
    <property type="match status" value="1"/>
</dbReference>
<comment type="similarity">
    <text evidence="1">Belongs to the aldehyde dehydrogenase family.</text>
</comment>
<dbReference type="FunFam" id="3.40.309.10:FF:000012">
    <property type="entry name" value="Betaine aldehyde dehydrogenase"/>
    <property type="match status" value="1"/>
</dbReference>
<dbReference type="AlphaFoldDB" id="A0A094QAZ9"/>
<comment type="pathway">
    <text evidence="4">Amine and polyamine biosynthesis; betaine biosynthesis via choline pathway; betaine from betaine aldehyde: step 1/1.</text>
</comment>
<organism evidence="6">
    <name type="scientific">freshwater metagenome</name>
    <dbReference type="NCBI Taxonomy" id="449393"/>
    <lineage>
        <taxon>unclassified sequences</taxon>
        <taxon>metagenomes</taxon>
        <taxon>ecological metagenomes</taxon>
    </lineage>
</organism>